<dbReference type="PANTHER" id="PTHR10196:SF80">
    <property type="entry name" value="D-RIBULOSE KINASE"/>
    <property type="match status" value="1"/>
</dbReference>
<dbReference type="InterPro" id="IPR043129">
    <property type="entry name" value="ATPase_NBD"/>
</dbReference>
<dbReference type="Pfam" id="PF02782">
    <property type="entry name" value="FGGY_C"/>
    <property type="match status" value="1"/>
</dbReference>
<comment type="caution">
    <text evidence="5">The sequence shown here is derived from an EMBL/GenBank/DDBJ whole genome shotgun (WGS) entry which is preliminary data.</text>
</comment>
<dbReference type="Gene3D" id="3.30.420.40">
    <property type="match status" value="2"/>
</dbReference>
<feature type="domain" description="Carbohydrate kinase FGGY C-terminal" evidence="4">
    <location>
        <begin position="120"/>
        <end position="293"/>
    </location>
</feature>
<evidence type="ECO:0000259" key="4">
    <source>
        <dbReference type="Pfam" id="PF02782"/>
    </source>
</evidence>
<dbReference type="GO" id="GO:0019150">
    <property type="term" value="F:D-ribulokinase activity"/>
    <property type="evidence" value="ECO:0007669"/>
    <property type="project" value="TreeGrafter"/>
</dbReference>
<comment type="similarity">
    <text evidence="1">Belongs to the FGGY kinase family.</text>
</comment>
<keyword evidence="2" id="KW-0808">Transferase</keyword>
<evidence type="ECO:0000256" key="3">
    <source>
        <dbReference type="ARBA" id="ARBA00022777"/>
    </source>
</evidence>
<dbReference type="GO" id="GO:0005829">
    <property type="term" value="C:cytosol"/>
    <property type="evidence" value="ECO:0007669"/>
    <property type="project" value="TreeGrafter"/>
</dbReference>
<dbReference type="SUPFAM" id="SSF53067">
    <property type="entry name" value="Actin-like ATPase domain"/>
    <property type="match status" value="2"/>
</dbReference>
<dbReference type="InterPro" id="IPR018485">
    <property type="entry name" value="FGGY_C"/>
</dbReference>
<proteinExistence type="inferred from homology"/>
<dbReference type="GO" id="GO:0004856">
    <property type="term" value="F:D-xylulokinase activity"/>
    <property type="evidence" value="ECO:0007669"/>
    <property type="project" value="TreeGrafter"/>
</dbReference>
<dbReference type="PANTHER" id="PTHR10196">
    <property type="entry name" value="SUGAR KINASE"/>
    <property type="match status" value="1"/>
</dbReference>
<dbReference type="CDD" id="cd07783">
    <property type="entry name" value="ASKHA_NBD_FGGY_SePSK_AtXK1-like"/>
    <property type="match status" value="1"/>
</dbReference>
<evidence type="ECO:0000256" key="1">
    <source>
        <dbReference type="ARBA" id="ARBA00009156"/>
    </source>
</evidence>
<evidence type="ECO:0000313" key="5">
    <source>
        <dbReference type="EMBL" id="HHJ80892.1"/>
    </source>
</evidence>
<evidence type="ECO:0000256" key="2">
    <source>
        <dbReference type="ARBA" id="ARBA00022679"/>
    </source>
</evidence>
<organism evidence="5">
    <name type="scientific">Candidatus Tenderia electrophaga</name>
    <dbReference type="NCBI Taxonomy" id="1748243"/>
    <lineage>
        <taxon>Bacteria</taxon>
        <taxon>Pseudomonadati</taxon>
        <taxon>Pseudomonadota</taxon>
        <taxon>Gammaproteobacteria</taxon>
        <taxon>Candidatus Tenderiales</taxon>
        <taxon>Candidatus Tenderiaceae</taxon>
        <taxon>Candidatus Tenderia</taxon>
    </lineage>
</organism>
<keyword evidence="3 5" id="KW-0418">Kinase</keyword>
<gene>
    <name evidence="5" type="ORF">ENJ65_04585</name>
</gene>
<protein>
    <submittedName>
        <fullName evidence="5">Carbohydrate kinase</fullName>
    </submittedName>
</protein>
<dbReference type="GO" id="GO:0005997">
    <property type="term" value="P:xylulose metabolic process"/>
    <property type="evidence" value="ECO:0007669"/>
    <property type="project" value="TreeGrafter"/>
</dbReference>
<name>A0A832J9C7_9GAMM</name>
<dbReference type="Proteomes" id="UP000885832">
    <property type="component" value="Unassembled WGS sequence"/>
</dbReference>
<dbReference type="EMBL" id="DRNF01000287">
    <property type="protein sequence ID" value="HHJ80892.1"/>
    <property type="molecule type" value="Genomic_DNA"/>
</dbReference>
<sequence>TSALAKLLHLQPGAKVRHALHQADWIVGKLSGQWDISDANNCLKLGFDASNKRWPAWLEQLAVDQTILPRVFQPGTAVTTISQHIATQFGLPRNTRIVAGTTDSTAAFIATGANQVGEAVTSLGSTLVMKVISDRPIFSPRHGVYSQPLADLWLVGGGSNSGGAVLLHYFSKQQLRQMTPQLTPDHTTGLEYYPLINPGERFPVADSHKPPCLSPRPADDVVFFQAMLEGMARIEQQGYQLLAELGAPYPSNIRSAGGGSSNPAWTKIRQDLLGVPMLAAQHQQAAYGSALLARQGYSDKQGIFS</sequence>
<accession>A0A832J9C7</accession>
<dbReference type="AlphaFoldDB" id="A0A832J9C7"/>
<feature type="non-terminal residue" evidence="5">
    <location>
        <position position="1"/>
    </location>
</feature>
<reference evidence="5" key="1">
    <citation type="journal article" date="2020" name="mSystems">
        <title>Genome- and Community-Level Interaction Insights into Carbon Utilization and Element Cycling Functions of Hydrothermarchaeota in Hydrothermal Sediment.</title>
        <authorList>
            <person name="Zhou Z."/>
            <person name="Liu Y."/>
            <person name="Xu W."/>
            <person name="Pan J."/>
            <person name="Luo Z.H."/>
            <person name="Li M."/>
        </authorList>
    </citation>
    <scope>NUCLEOTIDE SEQUENCE [LARGE SCALE GENOMIC DNA]</scope>
    <source>
        <strain evidence="5">HyVt-505</strain>
    </source>
</reference>